<dbReference type="Proteomes" id="UP000313390">
    <property type="component" value="Unassembled WGS sequence"/>
</dbReference>
<evidence type="ECO:0000313" key="1">
    <source>
        <dbReference type="EMBL" id="MBB4092421.1"/>
    </source>
</evidence>
<reference evidence="2" key="2">
    <citation type="submission" date="2019-06" db="EMBL/GenBank/DDBJ databases">
        <authorList>
            <person name="Hu M."/>
        </authorList>
    </citation>
    <scope>NUCLEOTIDE SEQUENCE</scope>
    <source>
        <strain evidence="2">08RB2639</strain>
    </source>
</reference>
<reference evidence="1 4" key="3">
    <citation type="submission" date="2020-08" db="EMBL/GenBank/DDBJ databases">
        <title>Genomic Encyclopedia of Type Strains, Phase IV (KMG-IV): sequencing the most valuable type-strain genomes for metagenomic binning, comparative biology and taxonomic classification.</title>
        <authorList>
            <person name="Goeker M."/>
        </authorList>
    </citation>
    <scope>NUCLEOTIDE SEQUENCE [LARGE SCALE GENOMIC DNA]</scope>
    <source>
        <strain evidence="1 4">DSM 23868</strain>
    </source>
</reference>
<dbReference type="EMBL" id="VEWK01000002">
    <property type="protein sequence ID" value="TNV14268.1"/>
    <property type="molecule type" value="Genomic_DNA"/>
</dbReference>
<proteinExistence type="predicted"/>
<gene>
    <name evidence="2" type="ORF">FIB18_03245</name>
    <name evidence="1" type="ORF">GGQ79_000906</name>
</gene>
<evidence type="ECO:0000313" key="4">
    <source>
        <dbReference type="Proteomes" id="UP000553980"/>
    </source>
</evidence>
<dbReference type="OrthoDB" id="8242073at2"/>
<sequence>MTPERPDELFNCCTDYKEPDWSQFTHLELAGCVNENDPEDNETYINGNQSGGVAQFFTVYGRDKEGLAEAITDTDDALYALRAAAALAYRSKLACHVATSLM</sequence>
<dbReference type="Proteomes" id="UP000553980">
    <property type="component" value="Unassembled WGS sequence"/>
</dbReference>
<dbReference type="RefSeq" id="WP_140019419.1">
    <property type="nucleotide sequence ID" value="NZ_JACIEX010000002.1"/>
</dbReference>
<keyword evidence="4" id="KW-1185">Reference proteome</keyword>
<protein>
    <submittedName>
        <fullName evidence="2">Uncharacterized protein</fullName>
    </submittedName>
</protein>
<dbReference type="EMBL" id="JACIEX010000002">
    <property type="protein sequence ID" value="MBB4092421.1"/>
    <property type="molecule type" value="Genomic_DNA"/>
</dbReference>
<accession>A0A5C5CSM7</accession>
<evidence type="ECO:0000313" key="2">
    <source>
        <dbReference type="EMBL" id="TNV14268.1"/>
    </source>
</evidence>
<reference evidence="2 3" key="1">
    <citation type="journal article" date="2011" name="Int. J. Syst. Evol. Microbiol.">
        <title>Ochrobactrum pecoris sp. nov., isolated from farm animals.</title>
        <authorList>
            <person name="Kampfer P."/>
            <person name="Huber B."/>
            <person name="Busse H.J."/>
            <person name="Scholz H.C."/>
            <person name="Tomaso H."/>
            <person name="Hotzel H."/>
            <person name="Melzer F."/>
        </authorList>
    </citation>
    <scope>NUCLEOTIDE SEQUENCE [LARGE SCALE GENOMIC DNA]</scope>
    <source>
        <strain evidence="2 3">08RB2639</strain>
    </source>
</reference>
<comment type="caution">
    <text evidence="2">The sequence shown here is derived from an EMBL/GenBank/DDBJ whole genome shotgun (WGS) entry which is preliminary data.</text>
</comment>
<name>A0A5C5CSM7_9HYPH</name>
<organism evidence="2 3">
    <name type="scientific">Brucella pecoris</name>
    <dbReference type="NCBI Taxonomy" id="867683"/>
    <lineage>
        <taxon>Bacteria</taxon>
        <taxon>Pseudomonadati</taxon>
        <taxon>Pseudomonadota</taxon>
        <taxon>Alphaproteobacteria</taxon>
        <taxon>Hyphomicrobiales</taxon>
        <taxon>Brucellaceae</taxon>
        <taxon>Brucella/Ochrobactrum group</taxon>
        <taxon>Brucella</taxon>
    </lineage>
</organism>
<evidence type="ECO:0000313" key="3">
    <source>
        <dbReference type="Proteomes" id="UP000313390"/>
    </source>
</evidence>
<dbReference type="AlphaFoldDB" id="A0A5C5CSM7"/>